<evidence type="ECO:0000313" key="3">
    <source>
        <dbReference type="EMBL" id="GAQ88429.1"/>
    </source>
</evidence>
<feature type="region of interest" description="Disordered" evidence="2">
    <location>
        <begin position="207"/>
        <end position="267"/>
    </location>
</feature>
<protein>
    <submittedName>
        <fullName evidence="3">Uncharacterized protein</fullName>
    </submittedName>
</protein>
<dbReference type="EMBL" id="DF237376">
    <property type="protein sequence ID" value="GAQ88429.1"/>
    <property type="molecule type" value="Genomic_DNA"/>
</dbReference>
<keyword evidence="4" id="KW-1185">Reference proteome</keyword>
<gene>
    <name evidence="3" type="ORF">KFL_004270090</name>
</gene>
<evidence type="ECO:0000313" key="4">
    <source>
        <dbReference type="Proteomes" id="UP000054558"/>
    </source>
</evidence>
<feature type="coiled-coil region" evidence="1">
    <location>
        <begin position="65"/>
        <end position="99"/>
    </location>
</feature>
<organism evidence="3 4">
    <name type="scientific">Klebsormidium nitens</name>
    <name type="common">Green alga</name>
    <name type="synonym">Ulothrix nitens</name>
    <dbReference type="NCBI Taxonomy" id="105231"/>
    <lineage>
        <taxon>Eukaryota</taxon>
        <taxon>Viridiplantae</taxon>
        <taxon>Streptophyta</taxon>
        <taxon>Klebsormidiophyceae</taxon>
        <taxon>Klebsormidiales</taxon>
        <taxon>Klebsormidiaceae</taxon>
        <taxon>Klebsormidium</taxon>
    </lineage>
</organism>
<sequence>MTKKVGAMAYSSDASERVRFFITQGLPADLAESLGKKRRSQDVVVWFLREKLAQEKVLSDHHQELSAVRQAAMEYLEELATAKEQRAELRGQLKLTRMEFLRTRGKLNSRGLLEHISDDLYEALPAPPPLPPEGSPGGTDSPQSLDVVGGGRFGGGFGKRTLRRIVAEDLPKTVQRKFAGETLGPNAAGGRHDGADEQLEEVRNLDDRAGAADTVVPGSTGGVSLETQLQHSTGRHEEGTETNANDARALNGENERIKNLPGNGERE</sequence>
<dbReference type="AlphaFoldDB" id="A0A1Y1IG02"/>
<accession>A0A1Y1IG02</accession>
<evidence type="ECO:0000256" key="2">
    <source>
        <dbReference type="SAM" id="MobiDB-lite"/>
    </source>
</evidence>
<name>A0A1Y1IG02_KLENI</name>
<dbReference type="Proteomes" id="UP000054558">
    <property type="component" value="Unassembled WGS sequence"/>
</dbReference>
<keyword evidence="1" id="KW-0175">Coiled coil</keyword>
<feature type="region of interest" description="Disordered" evidence="2">
    <location>
        <begin position="123"/>
        <end position="150"/>
    </location>
</feature>
<evidence type="ECO:0000256" key="1">
    <source>
        <dbReference type="SAM" id="Coils"/>
    </source>
</evidence>
<proteinExistence type="predicted"/>
<feature type="compositionally biased region" description="Basic and acidic residues" evidence="2">
    <location>
        <begin position="253"/>
        <end position="267"/>
    </location>
</feature>
<feature type="compositionally biased region" description="Pro residues" evidence="2">
    <location>
        <begin position="125"/>
        <end position="134"/>
    </location>
</feature>
<reference evidence="3 4" key="1">
    <citation type="journal article" date="2014" name="Nat. Commun.">
        <title>Klebsormidium flaccidum genome reveals primary factors for plant terrestrial adaptation.</title>
        <authorList>
            <person name="Hori K."/>
            <person name="Maruyama F."/>
            <person name="Fujisawa T."/>
            <person name="Togashi T."/>
            <person name="Yamamoto N."/>
            <person name="Seo M."/>
            <person name="Sato S."/>
            <person name="Yamada T."/>
            <person name="Mori H."/>
            <person name="Tajima N."/>
            <person name="Moriyama T."/>
            <person name="Ikeuchi M."/>
            <person name="Watanabe M."/>
            <person name="Wada H."/>
            <person name="Kobayashi K."/>
            <person name="Saito M."/>
            <person name="Masuda T."/>
            <person name="Sasaki-Sekimoto Y."/>
            <person name="Mashiguchi K."/>
            <person name="Awai K."/>
            <person name="Shimojima M."/>
            <person name="Masuda S."/>
            <person name="Iwai M."/>
            <person name="Nobusawa T."/>
            <person name="Narise T."/>
            <person name="Kondo S."/>
            <person name="Saito H."/>
            <person name="Sato R."/>
            <person name="Murakawa M."/>
            <person name="Ihara Y."/>
            <person name="Oshima-Yamada Y."/>
            <person name="Ohtaka K."/>
            <person name="Satoh M."/>
            <person name="Sonobe K."/>
            <person name="Ishii M."/>
            <person name="Ohtani R."/>
            <person name="Kanamori-Sato M."/>
            <person name="Honoki R."/>
            <person name="Miyazaki D."/>
            <person name="Mochizuki H."/>
            <person name="Umetsu J."/>
            <person name="Higashi K."/>
            <person name="Shibata D."/>
            <person name="Kamiya Y."/>
            <person name="Sato N."/>
            <person name="Nakamura Y."/>
            <person name="Tabata S."/>
            <person name="Ida S."/>
            <person name="Kurokawa K."/>
            <person name="Ohta H."/>
        </authorList>
    </citation>
    <scope>NUCLEOTIDE SEQUENCE [LARGE SCALE GENOMIC DNA]</scope>
    <source>
        <strain evidence="3 4">NIES-2285</strain>
    </source>
</reference>